<organism evidence="3 4">
    <name type="scientific">Microlunatus soli</name>
    <dbReference type="NCBI Taxonomy" id="630515"/>
    <lineage>
        <taxon>Bacteria</taxon>
        <taxon>Bacillati</taxon>
        <taxon>Actinomycetota</taxon>
        <taxon>Actinomycetes</taxon>
        <taxon>Propionibacteriales</taxon>
        <taxon>Propionibacteriaceae</taxon>
        <taxon>Microlunatus</taxon>
    </lineage>
</organism>
<evidence type="ECO:0000259" key="2">
    <source>
        <dbReference type="SMART" id="SM00829"/>
    </source>
</evidence>
<dbReference type="SUPFAM" id="SSF51735">
    <property type="entry name" value="NAD(P)-binding Rossmann-fold domains"/>
    <property type="match status" value="1"/>
</dbReference>
<dbReference type="InterPro" id="IPR036291">
    <property type="entry name" value="NAD(P)-bd_dom_sf"/>
</dbReference>
<reference evidence="3 4" key="1">
    <citation type="submission" date="2016-10" db="EMBL/GenBank/DDBJ databases">
        <authorList>
            <person name="de Groot N.N."/>
        </authorList>
    </citation>
    <scope>NUCLEOTIDE SEQUENCE [LARGE SCALE GENOMIC DNA]</scope>
    <source>
        <strain evidence="3 4">DSM 21800</strain>
    </source>
</reference>
<dbReference type="STRING" id="630515.SAMN04489812_5731"/>
<dbReference type="InterPro" id="IPR051603">
    <property type="entry name" value="Zinc-ADH_QOR/CCCR"/>
</dbReference>
<evidence type="ECO:0000313" key="3">
    <source>
        <dbReference type="EMBL" id="SDT41976.1"/>
    </source>
</evidence>
<dbReference type="Pfam" id="PF08240">
    <property type="entry name" value="ADH_N"/>
    <property type="match status" value="1"/>
</dbReference>
<dbReference type="Pfam" id="PF00107">
    <property type="entry name" value="ADH_zinc_N"/>
    <property type="match status" value="1"/>
</dbReference>
<dbReference type="PANTHER" id="PTHR44154:SF1">
    <property type="entry name" value="QUINONE OXIDOREDUCTASE"/>
    <property type="match status" value="1"/>
</dbReference>
<keyword evidence="1" id="KW-0521">NADP</keyword>
<proteinExistence type="predicted"/>
<dbReference type="Gene3D" id="3.40.50.720">
    <property type="entry name" value="NAD(P)-binding Rossmann-like Domain"/>
    <property type="match status" value="1"/>
</dbReference>
<dbReference type="GO" id="GO:0016491">
    <property type="term" value="F:oxidoreductase activity"/>
    <property type="evidence" value="ECO:0007669"/>
    <property type="project" value="InterPro"/>
</dbReference>
<keyword evidence="4" id="KW-1185">Reference proteome</keyword>
<dbReference type="InterPro" id="IPR011032">
    <property type="entry name" value="GroES-like_sf"/>
</dbReference>
<dbReference type="InterPro" id="IPR013149">
    <property type="entry name" value="ADH-like_C"/>
</dbReference>
<dbReference type="InterPro" id="IPR013154">
    <property type="entry name" value="ADH-like_N"/>
</dbReference>
<evidence type="ECO:0000313" key="4">
    <source>
        <dbReference type="Proteomes" id="UP000199103"/>
    </source>
</evidence>
<dbReference type="AlphaFoldDB" id="A0A1H2A921"/>
<dbReference type="EMBL" id="LT629772">
    <property type="protein sequence ID" value="SDT41976.1"/>
    <property type="molecule type" value="Genomic_DNA"/>
</dbReference>
<dbReference type="PANTHER" id="PTHR44154">
    <property type="entry name" value="QUINONE OXIDOREDUCTASE"/>
    <property type="match status" value="1"/>
</dbReference>
<dbReference type="Proteomes" id="UP000199103">
    <property type="component" value="Chromosome I"/>
</dbReference>
<dbReference type="Gene3D" id="3.90.180.10">
    <property type="entry name" value="Medium-chain alcohol dehydrogenases, catalytic domain"/>
    <property type="match status" value="1"/>
</dbReference>
<protein>
    <submittedName>
        <fullName evidence="3">NADPH:quinone reductase</fullName>
    </submittedName>
</protein>
<name>A0A1H2A921_9ACTN</name>
<accession>A0A1H2A921</accession>
<dbReference type="InterPro" id="IPR020843">
    <property type="entry name" value="ER"/>
</dbReference>
<feature type="domain" description="Enoyl reductase (ER)" evidence="2">
    <location>
        <begin position="14"/>
        <end position="326"/>
    </location>
</feature>
<dbReference type="SMART" id="SM00829">
    <property type="entry name" value="PKS_ER"/>
    <property type="match status" value="1"/>
</dbReference>
<sequence>MGTMVRAVVIERFGDPNGMVLTEVPTPVPAGGQVIIEVEAIGVGGVDAVIRRGILSGYGFTEGLVPGSEVAGRVTAVGPGVDRGWVDRRVWAFTGTGGGYVEQAVARIEDITVLPDGLSAIDAVTLGSSGPVAQFALAHGHFRAGESVLVRGAAGSIGVATVQLAARAGASVVAVTTSSPERGDRLRKLGATQLLDRSGAAARGADAATGFDVIIDIVGGPQVPDFVDRLAPNGRLVIAGAVAGLPPADFGTRLVGVGAFQQSRSVATFSLNTIPASEVGRVRAQQFDAAAVGELTSVVQDVLPLDRAADAHHRMDGGTVFGRIVLTP</sequence>
<gene>
    <name evidence="3" type="ORF">SAMN04489812_5731</name>
</gene>
<evidence type="ECO:0000256" key="1">
    <source>
        <dbReference type="ARBA" id="ARBA00022857"/>
    </source>
</evidence>
<dbReference type="SUPFAM" id="SSF50129">
    <property type="entry name" value="GroES-like"/>
    <property type="match status" value="1"/>
</dbReference>